<comment type="caution">
    <text evidence="2">The sequence shown here is derived from an EMBL/GenBank/DDBJ whole genome shotgun (WGS) entry which is preliminary data.</text>
</comment>
<dbReference type="Proteomes" id="UP000472971">
    <property type="component" value="Unassembled WGS sequence"/>
</dbReference>
<reference evidence="2 3" key="1">
    <citation type="submission" date="2020-02" db="EMBL/GenBank/DDBJ databases">
        <title>Bacillus aquiflavi sp. nov., isolated from yellow water of strong flavor Chinese baijiu in Yibin region of China.</title>
        <authorList>
            <person name="Xie J."/>
        </authorList>
    </citation>
    <scope>NUCLEOTIDE SEQUENCE [LARGE SCALE GENOMIC DNA]</scope>
    <source>
        <strain evidence="2 3">3H-10</strain>
    </source>
</reference>
<keyword evidence="3" id="KW-1185">Reference proteome</keyword>
<dbReference type="AlphaFoldDB" id="A0A6B3VZD6"/>
<protein>
    <submittedName>
        <fullName evidence="2">Uncharacterized protein</fullName>
    </submittedName>
</protein>
<dbReference type="Proteomes" id="UP000570010">
    <property type="component" value="Unassembled WGS sequence"/>
</dbReference>
<accession>A0A6B3VZD6</accession>
<organism evidence="2 3">
    <name type="scientific">Bacillus aquiflavi</name>
    <dbReference type="NCBI Taxonomy" id="2672567"/>
    <lineage>
        <taxon>Bacteria</taxon>
        <taxon>Bacillati</taxon>
        <taxon>Bacillota</taxon>
        <taxon>Bacilli</taxon>
        <taxon>Bacillales</taxon>
        <taxon>Bacillaceae</taxon>
        <taxon>Bacillus</taxon>
    </lineage>
</organism>
<evidence type="ECO:0000313" key="2">
    <source>
        <dbReference type="EMBL" id="NEY80946.1"/>
    </source>
</evidence>
<dbReference type="EMBL" id="JAAIWN010000008">
    <property type="protein sequence ID" value="NEY80946.1"/>
    <property type="molecule type" value="Genomic_DNA"/>
</dbReference>
<dbReference type="EMBL" id="JACEIO010000008">
    <property type="protein sequence ID" value="MBA4536579.1"/>
    <property type="molecule type" value="Genomic_DNA"/>
</dbReference>
<proteinExistence type="predicted"/>
<evidence type="ECO:0000313" key="1">
    <source>
        <dbReference type="EMBL" id="MBA4536579.1"/>
    </source>
</evidence>
<name>A0A6B3VZD6_9BACI</name>
<evidence type="ECO:0000313" key="3">
    <source>
        <dbReference type="Proteomes" id="UP000472971"/>
    </source>
</evidence>
<reference evidence="1 4" key="2">
    <citation type="submission" date="2020-07" db="EMBL/GenBank/DDBJ databases">
        <authorList>
            <person name="Feng H."/>
        </authorList>
    </citation>
    <scope>NUCLEOTIDE SEQUENCE [LARGE SCALE GENOMIC DNA]</scope>
    <source>
        <strain evidence="1">S-12</strain>
        <strain evidence="4">s-12</strain>
    </source>
</reference>
<gene>
    <name evidence="2" type="ORF">G4D64_05255</name>
    <name evidence="1" type="ORF">H1Z61_05295</name>
</gene>
<evidence type="ECO:0000313" key="4">
    <source>
        <dbReference type="Proteomes" id="UP000570010"/>
    </source>
</evidence>
<dbReference type="RefSeq" id="WP_163240853.1">
    <property type="nucleotide sequence ID" value="NZ_JAAIWN010000008.1"/>
</dbReference>
<sequence length="110" mass="13039">MGEIYKKRELQKSSETKLATFDCLHYPDLYFYKWCNEHFRINRGVLNTIDCWLYTNEVIDLYKRRILILQFLKHVAGAEYNPESKSLKFGKGKLVTKLSAFVAQYKHPVS</sequence>